<dbReference type="EMBL" id="JACHOT010000009">
    <property type="protein sequence ID" value="MBB4653028.1"/>
    <property type="molecule type" value="Genomic_DNA"/>
</dbReference>
<evidence type="ECO:0008006" key="3">
    <source>
        <dbReference type="Google" id="ProtNLM"/>
    </source>
</evidence>
<proteinExistence type="predicted"/>
<dbReference type="RefSeq" id="WP_183264425.1">
    <property type="nucleotide sequence ID" value="NZ_BAAAVZ010000026.1"/>
</dbReference>
<name>A0ABR6L8A2_9HYPH</name>
<organism evidence="1 2">
    <name type="scientific">Aminobacter niigataensis</name>
    <dbReference type="NCBI Taxonomy" id="83265"/>
    <lineage>
        <taxon>Bacteria</taxon>
        <taxon>Pseudomonadati</taxon>
        <taxon>Pseudomonadota</taxon>
        <taxon>Alphaproteobacteria</taxon>
        <taxon>Hyphomicrobiales</taxon>
        <taxon>Phyllobacteriaceae</taxon>
        <taxon>Aminobacter</taxon>
    </lineage>
</organism>
<comment type="caution">
    <text evidence="1">The sequence shown here is derived from an EMBL/GenBank/DDBJ whole genome shotgun (WGS) entry which is preliminary data.</text>
</comment>
<evidence type="ECO:0000313" key="2">
    <source>
        <dbReference type="Proteomes" id="UP000539538"/>
    </source>
</evidence>
<sequence>MYLRFALLAPLSLAFNLFVMLTAPIWAAWAALGNLYVLPGVFAWIHTHDASIYGPIPKPTGVLVRFKTAVWWLWRNPGYGFDAYVLGFDHEGMVIVEDTGPTTPFDKARTASRFVVMRAADGRRYFSYRCDLMLPGNRFIKIWLGWHWDTKDGRRHMIKVMFNPFRKLSS</sequence>
<protein>
    <recommendedName>
        <fullName evidence="3">DUF1214 domain-containing protein</fullName>
    </recommendedName>
</protein>
<dbReference type="Pfam" id="PF24027">
    <property type="entry name" value="DUF7338"/>
    <property type="match status" value="1"/>
</dbReference>
<accession>A0ABR6L8A2</accession>
<reference evidence="1 2" key="1">
    <citation type="submission" date="2020-08" db="EMBL/GenBank/DDBJ databases">
        <title>Genomic Encyclopedia of Type Strains, Phase IV (KMG-IV): sequencing the most valuable type-strain genomes for metagenomic binning, comparative biology and taxonomic classification.</title>
        <authorList>
            <person name="Goeker M."/>
        </authorList>
    </citation>
    <scope>NUCLEOTIDE SEQUENCE [LARGE SCALE GENOMIC DNA]</scope>
    <source>
        <strain evidence="1 2">DSM 7050</strain>
    </source>
</reference>
<gene>
    <name evidence="1" type="ORF">GGQ99_004812</name>
</gene>
<dbReference type="Proteomes" id="UP000539538">
    <property type="component" value="Unassembled WGS sequence"/>
</dbReference>
<keyword evidence="2" id="KW-1185">Reference proteome</keyword>
<evidence type="ECO:0000313" key="1">
    <source>
        <dbReference type="EMBL" id="MBB4653028.1"/>
    </source>
</evidence>
<dbReference type="InterPro" id="IPR055762">
    <property type="entry name" value="DUF7338"/>
</dbReference>